<reference evidence="2" key="2">
    <citation type="submission" date="2021-04" db="EMBL/GenBank/DDBJ databases">
        <title>Taxonomy of Flavobacteriaceae bacterium ZY171143.</title>
        <authorList>
            <person name="Li F."/>
        </authorList>
    </citation>
    <scope>NUCLEOTIDE SEQUENCE [LARGE SCALE GENOMIC DNA]</scope>
    <source>
        <strain evidence="2">ZY171143</strain>
    </source>
</reference>
<organism evidence="1 2">
    <name type="scientific">Faecalibacter bovis</name>
    <dbReference type="NCBI Taxonomy" id="2898187"/>
    <lineage>
        <taxon>Bacteria</taxon>
        <taxon>Pseudomonadati</taxon>
        <taxon>Bacteroidota</taxon>
        <taxon>Flavobacteriia</taxon>
        <taxon>Flavobacteriales</taxon>
        <taxon>Weeksellaceae</taxon>
        <taxon>Faecalibacter</taxon>
    </lineage>
</organism>
<sequence>MYIKINFGLLFILSLTILQGQEIHPNHVRKAVYDIIINDIKEQRTSYNLKKIYIDATVNKFDEVEMTTYGVKLSDPEYINDQEFCKVLNFGKCVDKILIDQFSLSKVYKEHKDQNYVDFYGIYAPLDHWYNVIHNTFQYLLLKDKPQFSTVTIPVKNVFYEDGIEMTRYYFYNFTINKDFKIDSFKMINF</sequence>
<dbReference type="EMBL" id="CP072842">
    <property type="protein sequence ID" value="QTV05866.1"/>
    <property type="molecule type" value="Genomic_DNA"/>
</dbReference>
<name>A0ABX7XD69_9FLAO</name>
<keyword evidence="2" id="KW-1185">Reference proteome</keyword>
<gene>
    <name evidence="1" type="ORF">J9309_00490</name>
</gene>
<evidence type="ECO:0000313" key="2">
    <source>
        <dbReference type="Proteomes" id="UP000672011"/>
    </source>
</evidence>
<protein>
    <submittedName>
        <fullName evidence="1">Uncharacterized protein</fullName>
    </submittedName>
</protein>
<evidence type="ECO:0000313" key="1">
    <source>
        <dbReference type="EMBL" id="QTV05866.1"/>
    </source>
</evidence>
<dbReference type="Proteomes" id="UP000672011">
    <property type="component" value="Chromosome"/>
</dbReference>
<reference evidence="1 2" key="1">
    <citation type="journal article" date="2021" name="Int. J. Syst. Evol. Microbiol.">
        <title>Faecalibacter bovis sp. nov., isolated from cow faeces.</title>
        <authorList>
            <person name="Li F."/>
            <person name="Zhao W."/>
            <person name="Hong Q."/>
            <person name="Shao Q."/>
            <person name="Song J."/>
            <person name="Yang S."/>
        </authorList>
    </citation>
    <scope>NUCLEOTIDE SEQUENCE [LARGE SCALE GENOMIC DNA]</scope>
    <source>
        <strain evidence="1 2">ZY171143</strain>
    </source>
</reference>
<proteinExistence type="predicted"/>
<dbReference type="RefSeq" id="WP_230476509.1">
    <property type="nucleotide sequence ID" value="NZ_CP072842.1"/>
</dbReference>
<accession>A0ABX7XD69</accession>